<evidence type="ECO:0000313" key="2">
    <source>
        <dbReference type="Proteomes" id="UP000094342"/>
    </source>
</evidence>
<protein>
    <submittedName>
        <fullName evidence="1">Uncharacterized protein</fullName>
    </submittedName>
</protein>
<organism evidence="1 2">
    <name type="scientific">Sinorhizobium alkalisoli</name>
    <dbReference type="NCBI Taxonomy" id="1752398"/>
    <lineage>
        <taxon>Bacteria</taxon>
        <taxon>Pseudomonadati</taxon>
        <taxon>Pseudomonadota</taxon>
        <taxon>Alphaproteobacteria</taxon>
        <taxon>Hyphomicrobiales</taxon>
        <taxon>Rhizobiaceae</taxon>
        <taxon>Sinorhizobium/Ensifer group</taxon>
        <taxon>Sinorhizobium</taxon>
    </lineage>
</organism>
<dbReference type="OrthoDB" id="8305267at2"/>
<dbReference type="Proteomes" id="UP000094342">
    <property type="component" value="Unassembled WGS sequence"/>
</dbReference>
<sequence length="67" mass="7262">MTVASFGFGVSSFALTPVLVTGVEQRRVCGAEASFQPKDLGWLDSCDKHGNEDGRLALPFHQPARQQ</sequence>
<keyword evidence="2" id="KW-1185">Reference proteome</keyword>
<comment type="caution">
    <text evidence="1">The sequence shown here is derived from an EMBL/GenBank/DDBJ whole genome shotgun (WGS) entry which is preliminary data.</text>
</comment>
<gene>
    <name evidence="1" type="ORF">A8M32_05130</name>
</gene>
<name>A0A1E3VFP9_9HYPH</name>
<evidence type="ECO:0000313" key="1">
    <source>
        <dbReference type="EMBL" id="ODR92420.1"/>
    </source>
</evidence>
<proteinExistence type="predicted"/>
<dbReference type="AlphaFoldDB" id="A0A1E3VFP9"/>
<reference evidence="2" key="1">
    <citation type="submission" date="2016-05" db="EMBL/GenBank/DDBJ databases">
        <authorList>
            <person name="Li Y."/>
        </authorList>
    </citation>
    <scope>NUCLEOTIDE SEQUENCE [LARGE SCALE GENOMIC DNA]</scope>
    <source>
        <strain evidence="2">YIC4027</strain>
    </source>
</reference>
<dbReference type="EMBL" id="LYBW01000044">
    <property type="protein sequence ID" value="ODR92420.1"/>
    <property type="molecule type" value="Genomic_DNA"/>
</dbReference>
<accession>A0A1E3VFP9</accession>